<name>A0A1S1N4Z1_9GAMM</name>
<evidence type="ECO:0000256" key="1">
    <source>
        <dbReference type="ARBA" id="ARBA00023002"/>
    </source>
</evidence>
<evidence type="ECO:0000259" key="3">
    <source>
        <dbReference type="Pfam" id="PF02826"/>
    </source>
</evidence>
<dbReference type="Pfam" id="PF02826">
    <property type="entry name" value="2-Hacid_dh_C"/>
    <property type="match status" value="1"/>
</dbReference>
<keyword evidence="2" id="KW-0520">NAD</keyword>
<reference evidence="4 5" key="1">
    <citation type="submission" date="2016-10" db="EMBL/GenBank/DDBJ databases">
        <title>Pseudoalteromonas amylolytica sp. nov., isolated from the surface seawater.</title>
        <authorList>
            <person name="Wu Y.-H."/>
            <person name="Cheng H."/>
            <person name="Jin X.-B."/>
            <person name="Wang C.-S."/>
            <person name="Xu X.-W."/>
        </authorList>
    </citation>
    <scope>NUCLEOTIDE SEQUENCE [LARGE SCALE GENOMIC DNA]</scope>
    <source>
        <strain evidence="4 5">JCM 12483</strain>
    </source>
</reference>
<protein>
    <submittedName>
        <fullName evidence="4">Glyoxylate/hydroxypyruvate reductase A</fullName>
    </submittedName>
</protein>
<evidence type="ECO:0000313" key="5">
    <source>
        <dbReference type="Proteomes" id="UP000180253"/>
    </source>
</evidence>
<evidence type="ECO:0000256" key="2">
    <source>
        <dbReference type="ARBA" id="ARBA00023027"/>
    </source>
</evidence>
<accession>A0A1S1N4Z1</accession>
<organism evidence="4 5">
    <name type="scientific">Pseudoalteromonas byunsanensis</name>
    <dbReference type="NCBI Taxonomy" id="327939"/>
    <lineage>
        <taxon>Bacteria</taxon>
        <taxon>Pseudomonadati</taxon>
        <taxon>Pseudomonadota</taxon>
        <taxon>Gammaproteobacteria</taxon>
        <taxon>Alteromonadales</taxon>
        <taxon>Pseudoalteromonadaceae</taxon>
        <taxon>Pseudoalteromonas</taxon>
    </lineage>
</organism>
<dbReference type="RefSeq" id="WP_070992579.1">
    <property type="nucleotide sequence ID" value="NZ_CBCSHD010000013.1"/>
</dbReference>
<dbReference type="SUPFAM" id="SSF52283">
    <property type="entry name" value="Formate/glycerate dehydrogenase catalytic domain-like"/>
    <property type="match status" value="1"/>
</dbReference>
<dbReference type="PANTHER" id="PTHR43333">
    <property type="entry name" value="2-HACID_DH_C DOMAIN-CONTAINING PROTEIN"/>
    <property type="match status" value="1"/>
</dbReference>
<dbReference type="PANTHER" id="PTHR43333:SF1">
    <property type="entry name" value="D-ISOMER SPECIFIC 2-HYDROXYACID DEHYDROGENASE NAD-BINDING DOMAIN-CONTAINING PROTEIN"/>
    <property type="match status" value="1"/>
</dbReference>
<dbReference type="GO" id="GO:0051287">
    <property type="term" value="F:NAD binding"/>
    <property type="evidence" value="ECO:0007669"/>
    <property type="project" value="InterPro"/>
</dbReference>
<dbReference type="SUPFAM" id="SSF51735">
    <property type="entry name" value="NAD(P)-binding Rossmann-fold domains"/>
    <property type="match status" value="1"/>
</dbReference>
<keyword evidence="5" id="KW-1185">Reference proteome</keyword>
<proteinExistence type="predicted"/>
<dbReference type="OrthoDB" id="9787219at2"/>
<dbReference type="EMBL" id="MNAN01000032">
    <property type="protein sequence ID" value="OHU95066.1"/>
    <property type="molecule type" value="Genomic_DNA"/>
</dbReference>
<dbReference type="Proteomes" id="UP000180253">
    <property type="component" value="Unassembled WGS sequence"/>
</dbReference>
<feature type="domain" description="D-isomer specific 2-hydroxyacid dehydrogenase NAD-binding" evidence="3">
    <location>
        <begin position="101"/>
        <end position="271"/>
    </location>
</feature>
<dbReference type="STRING" id="327939.BIW53_13740"/>
<keyword evidence="1" id="KW-0560">Oxidoreductase</keyword>
<dbReference type="Gene3D" id="3.40.50.720">
    <property type="entry name" value="NAD(P)-binding Rossmann-like Domain"/>
    <property type="match status" value="2"/>
</dbReference>
<dbReference type="AlphaFoldDB" id="A0A1S1N4Z1"/>
<dbReference type="InterPro" id="IPR006140">
    <property type="entry name" value="D-isomer_DH_NAD-bd"/>
</dbReference>
<dbReference type="GO" id="GO:0016491">
    <property type="term" value="F:oxidoreductase activity"/>
    <property type="evidence" value="ECO:0007669"/>
    <property type="project" value="UniProtKB-KW"/>
</dbReference>
<evidence type="ECO:0000313" key="4">
    <source>
        <dbReference type="EMBL" id="OHU95066.1"/>
    </source>
</evidence>
<dbReference type="InterPro" id="IPR036291">
    <property type="entry name" value="NAD(P)-bd_dom_sf"/>
</dbReference>
<dbReference type="CDD" id="cd12164">
    <property type="entry name" value="GDH_like_2"/>
    <property type="match status" value="1"/>
</dbReference>
<comment type="caution">
    <text evidence="4">The sequence shown here is derived from an EMBL/GenBank/DDBJ whole genome shotgun (WGS) entry which is preliminary data.</text>
</comment>
<gene>
    <name evidence="4" type="ORF">BIW53_13740</name>
</gene>
<keyword evidence="4" id="KW-0670">Pyruvate</keyword>
<sequence length="306" mass="34066">MSLLVCVTRRDNTKLLAKLRSLLPDIEINEWPHCSAPHQVRFVLAWGAPDELWSQLPNLEVVQSYGAGVDGIAMQLLPEHVAVTRIVDKQLAADMAEYVLTHVLAHKLRLRQYFTQQSQHIWKPKRAHQGTHVGILGLGELGKVVAKRLIDNNFKVSGWSATQKSLSDVSCYAGEAHLSAFLSELDYLVCLLPLTEHTKGILNRTLFAQLPNHCVLINVARGQHINEADLLWALDNGELAGACLDVFAQEPLEEGHPFWLHPTITVTPHCAALTSIDTACEQIAANYIALINNERICNQVDRELGY</sequence>